<evidence type="ECO:0000313" key="1">
    <source>
        <dbReference type="EMBL" id="EEG89671.1"/>
    </source>
</evidence>
<dbReference type="Proteomes" id="UP000003793">
    <property type="component" value="Unassembled WGS sequence"/>
</dbReference>
<sequence length="49" mass="5568">MEVNAIPFSPVLLFPLAHELQHAYQVVNGESLEEYRESNQSPAISDHME</sequence>
<organism evidence="1 2">
    <name type="scientific">Coprococcus comes ATCC 27758</name>
    <dbReference type="NCBI Taxonomy" id="470146"/>
    <lineage>
        <taxon>Bacteria</taxon>
        <taxon>Bacillati</taxon>
        <taxon>Bacillota</taxon>
        <taxon>Clostridia</taxon>
        <taxon>Lachnospirales</taxon>
        <taxon>Lachnospiraceae</taxon>
        <taxon>Coprococcus</taxon>
    </lineage>
</organism>
<evidence type="ECO:0000313" key="2">
    <source>
        <dbReference type="Proteomes" id="UP000003793"/>
    </source>
</evidence>
<dbReference type="EMBL" id="ABVR01000041">
    <property type="protein sequence ID" value="EEG89671.1"/>
    <property type="molecule type" value="Genomic_DNA"/>
</dbReference>
<proteinExistence type="predicted"/>
<comment type="caution">
    <text evidence="1">The sequence shown here is derived from an EMBL/GenBank/DDBJ whole genome shotgun (WGS) entry which is preliminary data.</text>
</comment>
<reference evidence="1 2" key="1">
    <citation type="submission" date="2009-02" db="EMBL/GenBank/DDBJ databases">
        <authorList>
            <person name="Fulton L."/>
            <person name="Clifton S."/>
            <person name="Fulton B."/>
            <person name="Xu J."/>
            <person name="Minx P."/>
            <person name="Pepin K.H."/>
            <person name="Johnson M."/>
            <person name="Bhonagiri V."/>
            <person name="Nash W.E."/>
            <person name="Mardis E.R."/>
            <person name="Wilson R.K."/>
        </authorList>
    </citation>
    <scope>NUCLEOTIDE SEQUENCE [LARGE SCALE GENOMIC DNA]</scope>
    <source>
        <strain evidence="1 2">ATCC 27758</strain>
    </source>
</reference>
<reference evidence="1 2" key="2">
    <citation type="submission" date="2009-03" db="EMBL/GenBank/DDBJ databases">
        <title>Draft genome sequence of Coprococcus comes (ATCC 27758).</title>
        <authorList>
            <person name="Sudarsanam P."/>
            <person name="Ley R."/>
            <person name="Guruge J."/>
            <person name="Turnbaugh P.J."/>
            <person name="Mahowald M."/>
            <person name="Liep D."/>
            <person name="Gordon J."/>
        </authorList>
    </citation>
    <scope>NUCLEOTIDE SEQUENCE [LARGE SCALE GENOMIC DNA]</scope>
    <source>
        <strain evidence="1 2">ATCC 27758</strain>
    </source>
</reference>
<dbReference type="HOGENOM" id="CLU_3134519_0_0_9"/>
<accession>C0BA29</accession>
<protein>
    <submittedName>
        <fullName evidence="1">Uncharacterized protein</fullName>
    </submittedName>
</protein>
<dbReference type="AlphaFoldDB" id="C0BA29"/>
<gene>
    <name evidence="1" type="ORF">COPCOM_02656</name>
</gene>
<name>C0BA29_9FIRM</name>